<accession>A0A955RVW1</accession>
<reference evidence="1" key="1">
    <citation type="submission" date="2020-04" db="EMBL/GenBank/DDBJ databases">
        <authorList>
            <person name="Zhang T."/>
        </authorList>
    </citation>
    <scope>NUCLEOTIDE SEQUENCE</scope>
    <source>
        <strain evidence="1">HKST-UBA02</strain>
    </source>
</reference>
<sequence length="75" mass="9049">MNTKTIELNYQVGDYPPDIDQQFWFCRRGDAEEFAQKMWKYYYENNLDDYPVIGVWDDNGNLLCVLISGHWFDRS</sequence>
<evidence type="ECO:0000313" key="1">
    <source>
        <dbReference type="EMBL" id="MCA9397239.1"/>
    </source>
</evidence>
<dbReference type="Proteomes" id="UP000699691">
    <property type="component" value="Unassembled WGS sequence"/>
</dbReference>
<organism evidence="1 2">
    <name type="scientific">candidate division WWE3 bacterium</name>
    <dbReference type="NCBI Taxonomy" id="2053526"/>
    <lineage>
        <taxon>Bacteria</taxon>
        <taxon>Katanobacteria</taxon>
    </lineage>
</organism>
<dbReference type="EMBL" id="JAGQKY010000006">
    <property type="protein sequence ID" value="MCA9397239.1"/>
    <property type="molecule type" value="Genomic_DNA"/>
</dbReference>
<comment type="caution">
    <text evidence="1">The sequence shown here is derived from an EMBL/GenBank/DDBJ whole genome shotgun (WGS) entry which is preliminary data.</text>
</comment>
<gene>
    <name evidence="1" type="ORF">KC573_00260</name>
</gene>
<dbReference type="AlphaFoldDB" id="A0A955RVW1"/>
<protein>
    <submittedName>
        <fullName evidence="1">Uncharacterized protein</fullName>
    </submittedName>
</protein>
<reference evidence="1" key="2">
    <citation type="journal article" date="2021" name="Microbiome">
        <title>Successional dynamics and alternative stable states in a saline activated sludge microbial community over 9 years.</title>
        <authorList>
            <person name="Wang Y."/>
            <person name="Ye J."/>
            <person name="Ju F."/>
            <person name="Liu L."/>
            <person name="Boyd J.A."/>
            <person name="Deng Y."/>
            <person name="Parks D.H."/>
            <person name="Jiang X."/>
            <person name="Yin X."/>
            <person name="Woodcroft B.J."/>
            <person name="Tyson G.W."/>
            <person name="Hugenholtz P."/>
            <person name="Polz M.F."/>
            <person name="Zhang T."/>
        </authorList>
    </citation>
    <scope>NUCLEOTIDE SEQUENCE</scope>
    <source>
        <strain evidence="1">HKST-UBA02</strain>
    </source>
</reference>
<name>A0A955RVW1_UNCKA</name>
<evidence type="ECO:0000313" key="2">
    <source>
        <dbReference type="Proteomes" id="UP000699691"/>
    </source>
</evidence>
<proteinExistence type="predicted"/>